<sequence>MLSYSLRALLDFFLPRFCLFCHAPLSLEVEHLICPDCWKELPLITTPYCSCCGAPFKGAVGPEHLCQTCTIKPPPFDRARAAARYEGSIRDAIHRLKYQRQLLQAEHLRQVLTVSEAASVVQDADLMLPVPLHPRRLRRRGFNQALLLGQAFPAIPLRTDVLLRQRWTVPQVNLSPQERQANVKGAFAVAKPDAIIGRSVLLLDDVYTTGATVKECTLALRRAGAHTVTVLTVARVGYA</sequence>
<dbReference type="AlphaFoldDB" id="F2NI67"/>
<dbReference type="SUPFAM" id="SSF53271">
    <property type="entry name" value="PRTase-like"/>
    <property type="match status" value="1"/>
</dbReference>
<dbReference type="HOGENOM" id="CLU_054549_0_0_7"/>
<dbReference type="Proteomes" id="UP000000483">
    <property type="component" value="Chromosome"/>
</dbReference>
<evidence type="ECO:0000313" key="4">
    <source>
        <dbReference type="Proteomes" id="UP000000483"/>
    </source>
</evidence>
<protein>
    <submittedName>
        <fullName evidence="3">Phosphoribosyltransferase</fullName>
    </submittedName>
</protein>
<keyword evidence="4" id="KW-1185">Reference proteome</keyword>
<reference evidence="3 4" key="1">
    <citation type="journal article" date="2011" name="Stand. Genomic Sci.">
        <title>Complete genome sequence of the acetate-degrading sulfate reducer Desulfobacca acetoxidans type strain (ASRB2).</title>
        <authorList>
            <person name="Goker M."/>
            <person name="Teshima H."/>
            <person name="Lapidus A."/>
            <person name="Nolan M."/>
            <person name="Lucas S."/>
            <person name="Hammon N."/>
            <person name="Deshpande S."/>
            <person name="Cheng J.F."/>
            <person name="Tapia R."/>
            <person name="Han C."/>
            <person name="Goodwin L."/>
            <person name="Pitluck S."/>
            <person name="Huntemann M."/>
            <person name="Liolios K."/>
            <person name="Ivanova N."/>
            <person name="Pagani I."/>
            <person name="Mavromatis K."/>
            <person name="Ovchinikova G."/>
            <person name="Pati A."/>
            <person name="Chen A."/>
            <person name="Palaniappan K."/>
            <person name="Land M."/>
            <person name="Hauser L."/>
            <person name="Brambilla E.M."/>
            <person name="Rohde M."/>
            <person name="Spring S."/>
            <person name="Detter J.C."/>
            <person name="Woyke T."/>
            <person name="Bristow J."/>
            <person name="Eisen J.A."/>
            <person name="Markowitz V."/>
            <person name="Hugenholtz P."/>
            <person name="Kyrpides N.C."/>
            <person name="Klenk H.P."/>
        </authorList>
    </citation>
    <scope>NUCLEOTIDE SEQUENCE [LARGE SCALE GENOMIC DNA]</scope>
    <source>
        <strain evidence="4">ATCC 700848 / DSM 11109 / ASRB2</strain>
    </source>
</reference>
<evidence type="ECO:0000313" key="3">
    <source>
        <dbReference type="EMBL" id="AEB09836.1"/>
    </source>
</evidence>
<dbReference type="STRING" id="880072.Desac_2005"/>
<dbReference type="Gene3D" id="3.40.50.2020">
    <property type="match status" value="1"/>
</dbReference>
<comment type="similarity">
    <text evidence="1">Belongs to the ComF/GntX family.</text>
</comment>
<accession>F2NI67</accession>
<keyword evidence="3" id="KW-0328">Glycosyltransferase</keyword>
<dbReference type="KEGG" id="dao:Desac_2005"/>
<dbReference type="PANTHER" id="PTHR47505">
    <property type="entry name" value="DNA UTILIZATION PROTEIN YHGH"/>
    <property type="match status" value="1"/>
</dbReference>
<organism evidence="3 4">
    <name type="scientific">Desulfobacca acetoxidans (strain ATCC 700848 / DSM 11109 / ASRB2)</name>
    <dbReference type="NCBI Taxonomy" id="880072"/>
    <lineage>
        <taxon>Bacteria</taxon>
        <taxon>Pseudomonadati</taxon>
        <taxon>Thermodesulfobacteriota</taxon>
        <taxon>Desulfobaccia</taxon>
        <taxon>Desulfobaccales</taxon>
        <taxon>Desulfobaccaceae</taxon>
        <taxon>Desulfobacca</taxon>
    </lineage>
</organism>
<dbReference type="PANTHER" id="PTHR47505:SF1">
    <property type="entry name" value="DNA UTILIZATION PROTEIN YHGH"/>
    <property type="match status" value="1"/>
</dbReference>
<dbReference type="InterPro" id="IPR000836">
    <property type="entry name" value="PRTase_dom"/>
</dbReference>
<dbReference type="InterPro" id="IPR044005">
    <property type="entry name" value="DZR_2"/>
</dbReference>
<dbReference type="InterPro" id="IPR029057">
    <property type="entry name" value="PRTase-like"/>
</dbReference>
<dbReference type="EMBL" id="CP002629">
    <property type="protein sequence ID" value="AEB09836.1"/>
    <property type="molecule type" value="Genomic_DNA"/>
</dbReference>
<proteinExistence type="inferred from homology"/>
<dbReference type="Pfam" id="PF18912">
    <property type="entry name" value="DZR_2"/>
    <property type="match status" value="1"/>
</dbReference>
<dbReference type="CDD" id="cd06223">
    <property type="entry name" value="PRTases_typeI"/>
    <property type="match status" value="1"/>
</dbReference>
<reference evidence="4" key="2">
    <citation type="submission" date="2011-03" db="EMBL/GenBank/DDBJ databases">
        <title>The complete genome of Desulfobacca acetoxidans DSM 11109.</title>
        <authorList>
            <consortium name="US DOE Joint Genome Institute (JGI-PGF)"/>
            <person name="Lucas S."/>
            <person name="Copeland A."/>
            <person name="Lapidus A."/>
            <person name="Bruce D."/>
            <person name="Goodwin L."/>
            <person name="Pitluck S."/>
            <person name="Peters L."/>
            <person name="Kyrpides N."/>
            <person name="Mavromatis K."/>
            <person name="Ivanova N."/>
            <person name="Ovchinnikova G."/>
            <person name="Teshima H."/>
            <person name="Detter J.C."/>
            <person name="Han C."/>
            <person name="Land M."/>
            <person name="Hauser L."/>
            <person name="Markowitz V."/>
            <person name="Cheng J.-F."/>
            <person name="Hugenholtz P."/>
            <person name="Woyke T."/>
            <person name="Wu D."/>
            <person name="Spring S."/>
            <person name="Schueler E."/>
            <person name="Brambilla E."/>
            <person name="Klenk H.-P."/>
            <person name="Eisen J.A."/>
        </authorList>
    </citation>
    <scope>NUCLEOTIDE SEQUENCE [LARGE SCALE GENOMIC DNA]</scope>
    <source>
        <strain evidence="4">ATCC 700848 / DSM 11109 / ASRB2</strain>
    </source>
</reference>
<name>F2NI67_DESAR</name>
<dbReference type="eggNOG" id="COG1040">
    <property type="taxonomic scope" value="Bacteria"/>
</dbReference>
<dbReference type="InterPro" id="IPR051910">
    <property type="entry name" value="ComF/GntX_DNA_util-trans"/>
</dbReference>
<feature type="domain" description="Double zinc ribbon" evidence="2">
    <location>
        <begin position="9"/>
        <end position="69"/>
    </location>
</feature>
<evidence type="ECO:0000256" key="1">
    <source>
        <dbReference type="ARBA" id="ARBA00008007"/>
    </source>
</evidence>
<keyword evidence="3" id="KW-0808">Transferase</keyword>
<gene>
    <name evidence="3" type="ordered locus">Desac_2005</name>
</gene>
<dbReference type="RefSeq" id="WP_013706945.1">
    <property type="nucleotide sequence ID" value="NC_015388.1"/>
</dbReference>
<evidence type="ECO:0000259" key="2">
    <source>
        <dbReference type="Pfam" id="PF18912"/>
    </source>
</evidence>
<dbReference type="OrthoDB" id="9779910at2"/>
<dbReference type="GO" id="GO:0016757">
    <property type="term" value="F:glycosyltransferase activity"/>
    <property type="evidence" value="ECO:0007669"/>
    <property type="project" value="UniProtKB-KW"/>
</dbReference>